<dbReference type="RefSeq" id="WP_125051713.1">
    <property type="nucleotide sequence ID" value="NZ_BHZD01000001.1"/>
</dbReference>
<feature type="domain" description="FAD-binding" evidence="3">
    <location>
        <begin position="8"/>
        <end position="316"/>
    </location>
</feature>
<dbReference type="InterPro" id="IPR050631">
    <property type="entry name" value="PheA/TfdB_FAD_monoxygenase"/>
</dbReference>
<protein>
    <submittedName>
        <fullName evidence="4">Putative monooxygenase</fullName>
    </submittedName>
</protein>
<reference evidence="4 5" key="1">
    <citation type="submission" date="2018-11" db="EMBL/GenBank/DDBJ databases">
        <title>Whole genome sequence of Streptomyces paromomycinus NBRC 15454(T).</title>
        <authorList>
            <person name="Komaki H."/>
            <person name="Tamura T."/>
        </authorList>
    </citation>
    <scope>NUCLEOTIDE SEQUENCE [LARGE SCALE GENOMIC DNA]</scope>
    <source>
        <strain evidence="4 5">NBRC 15454</strain>
    </source>
</reference>
<evidence type="ECO:0000256" key="2">
    <source>
        <dbReference type="SAM" id="MobiDB-lite"/>
    </source>
</evidence>
<dbReference type="PANTHER" id="PTHR43476:SF3">
    <property type="entry name" value="FAD-BINDING MONOOXYGENASE"/>
    <property type="match status" value="1"/>
</dbReference>
<gene>
    <name evidence="4" type="ORF">GKJPGBOP_00691</name>
</gene>
<dbReference type="InterPro" id="IPR002938">
    <property type="entry name" value="FAD-bd"/>
</dbReference>
<dbReference type="Pfam" id="PF01494">
    <property type="entry name" value="FAD_binding_3"/>
    <property type="match status" value="1"/>
</dbReference>
<dbReference type="Gene3D" id="3.30.70.2450">
    <property type="match status" value="1"/>
</dbReference>
<dbReference type="InterPro" id="IPR036188">
    <property type="entry name" value="FAD/NAD-bd_sf"/>
</dbReference>
<dbReference type="AlphaFoldDB" id="A0A401VVF9"/>
<evidence type="ECO:0000313" key="4">
    <source>
        <dbReference type="EMBL" id="GCD41038.1"/>
    </source>
</evidence>
<organism evidence="4 5">
    <name type="scientific">Streptomyces paromomycinus</name>
    <name type="common">Streptomyces rimosus subsp. paromomycinus</name>
    <dbReference type="NCBI Taxonomy" id="92743"/>
    <lineage>
        <taxon>Bacteria</taxon>
        <taxon>Bacillati</taxon>
        <taxon>Actinomycetota</taxon>
        <taxon>Actinomycetes</taxon>
        <taxon>Kitasatosporales</taxon>
        <taxon>Streptomycetaceae</taxon>
        <taxon>Streptomyces</taxon>
    </lineage>
</organism>
<accession>A0A401VVF9</accession>
<dbReference type="SUPFAM" id="SSF51905">
    <property type="entry name" value="FAD/NAD(P)-binding domain"/>
    <property type="match status" value="1"/>
</dbReference>
<dbReference type="PANTHER" id="PTHR43476">
    <property type="entry name" value="3-(3-HYDROXY-PHENYL)PROPIONATE/3-HYDROXYCINNAMIC ACID HYDROXYLASE"/>
    <property type="match status" value="1"/>
</dbReference>
<dbReference type="EMBL" id="BHZD01000001">
    <property type="protein sequence ID" value="GCD41038.1"/>
    <property type="molecule type" value="Genomic_DNA"/>
</dbReference>
<dbReference type="Gene3D" id="3.50.50.60">
    <property type="entry name" value="FAD/NAD(P)-binding domain"/>
    <property type="match status" value="1"/>
</dbReference>
<evidence type="ECO:0000313" key="5">
    <source>
        <dbReference type="Proteomes" id="UP000286746"/>
    </source>
</evidence>
<dbReference type="GO" id="GO:0008688">
    <property type="term" value="F:3-(3-hydroxyphenyl)propionate hydroxylase activity"/>
    <property type="evidence" value="ECO:0007669"/>
    <property type="project" value="TreeGrafter"/>
</dbReference>
<dbReference type="GO" id="GO:0019622">
    <property type="term" value="P:3-(3-hydroxy)phenylpropionate catabolic process"/>
    <property type="evidence" value="ECO:0007669"/>
    <property type="project" value="TreeGrafter"/>
</dbReference>
<feature type="region of interest" description="Disordered" evidence="2">
    <location>
        <begin position="371"/>
        <end position="390"/>
    </location>
</feature>
<dbReference type="Proteomes" id="UP000286746">
    <property type="component" value="Unassembled WGS sequence"/>
</dbReference>
<evidence type="ECO:0000256" key="1">
    <source>
        <dbReference type="ARBA" id="ARBA00023002"/>
    </source>
</evidence>
<dbReference type="PRINTS" id="PR00420">
    <property type="entry name" value="RNGMNOXGNASE"/>
</dbReference>
<keyword evidence="5" id="KW-1185">Reference proteome</keyword>
<comment type="caution">
    <text evidence="4">The sequence shown here is derived from an EMBL/GenBank/DDBJ whole genome shotgun (WGS) entry which is preliminary data.</text>
</comment>
<evidence type="ECO:0000259" key="3">
    <source>
        <dbReference type="Pfam" id="PF01494"/>
    </source>
</evidence>
<dbReference type="GO" id="GO:0071949">
    <property type="term" value="F:FAD binding"/>
    <property type="evidence" value="ECO:0007669"/>
    <property type="project" value="InterPro"/>
</dbReference>
<sequence length="390" mass="41125">MNTTVTPHVLVVGAGPVGLATALLLRARGAAVTVLEAAAEDAPRPGSRAIFLHRQSLATLAAADPALGAALVGNGLVWGARCTTFEGREVHRRTYTPPPADRAPFSSLPQPVMEELLRAACRRAGADIHWESPVTRLASSPDGVVVRTPESEHRVPYAVGCDGARSAVRRAVGVRLRGPRSPHAFLVVDVADDPARPMPHERAFHYRDPRMAGRNVLTVPFRGGLRVDVQCRPDDDPEALSEAAAGWLPGLLPDGHACAVTWSSHYRFQQAVADDLTDMYGRVLLAGEAGHLFAPFGARGLNSGIADAAAAAGAIATGDVPGFAAARHRAALLNRRAAGRALSHLTAPAPWQRAAQRLAAAAAPRSRRAGRWLDSAPYGPRDAGVPGSRY</sequence>
<keyword evidence="1" id="KW-0560">Oxidoreductase</keyword>
<name>A0A401VVF9_STREY</name>
<proteinExistence type="predicted"/>
<keyword evidence="4" id="KW-0503">Monooxygenase</keyword>